<dbReference type="PANTHER" id="PTHR43078">
    <property type="entry name" value="UDP-GLUCURONIC ACID DECARBOXYLASE-RELATED"/>
    <property type="match status" value="1"/>
</dbReference>
<dbReference type="Proteomes" id="UP001279734">
    <property type="component" value="Unassembled WGS sequence"/>
</dbReference>
<keyword evidence="2" id="KW-0210">Decarboxylase</keyword>
<comment type="caution">
    <text evidence="5">The sequence shown here is derived from an EMBL/GenBank/DDBJ whole genome shotgun (WGS) entry which is preliminary data.</text>
</comment>
<dbReference type="GO" id="GO:0048040">
    <property type="term" value="F:UDP-glucuronate decarboxylase activity"/>
    <property type="evidence" value="ECO:0007669"/>
    <property type="project" value="TreeGrafter"/>
</dbReference>
<dbReference type="GO" id="GO:0005737">
    <property type="term" value="C:cytoplasm"/>
    <property type="evidence" value="ECO:0007669"/>
    <property type="project" value="TreeGrafter"/>
</dbReference>
<comment type="cofactor">
    <cofactor evidence="1">
        <name>NAD(+)</name>
        <dbReference type="ChEBI" id="CHEBI:57540"/>
    </cofactor>
</comment>
<dbReference type="Gene3D" id="3.40.50.720">
    <property type="entry name" value="NAD(P)-binding Rossmann-like Domain"/>
    <property type="match status" value="1"/>
</dbReference>
<keyword evidence="3" id="KW-0520">NAD</keyword>
<dbReference type="GO" id="GO:0070403">
    <property type="term" value="F:NAD+ binding"/>
    <property type="evidence" value="ECO:0007669"/>
    <property type="project" value="InterPro"/>
</dbReference>
<gene>
    <name evidence="5" type="ORF">Nepgr_025484</name>
</gene>
<dbReference type="SUPFAM" id="SSF51735">
    <property type="entry name" value="NAD(P)-binding Rossmann-fold domains"/>
    <property type="match status" value="1"/>
</dbReference>
<keyword evidence="6" id="KW-1185">Reference proteome</keyword>
<reference evidence="5" key="1">
    <citation type="submission" date="2023-05" db="EMBL/GenBank/DDBJ databases">
        <title>Nepenthes gracilis genome sequencing.</title>
        <authorList>
            <person name="Fukushima K."/>
        </authorList>
    </citation>
    <scope>NUCLEOTIDE SEQUENCE</scope>
    <source>
        <strain evidence="5">SING2019-196</strain>
    </source>
</reference>
<organism evidence="5 6">
    <name type="scientific">Nepenthes gracilis</name>
    <name type="common">Slender pitcher plant</name>
    <dbReference type="NCBI Taxonomy" id="150966"/>
    <lineage>
        <taxon>Eukaryota</taxon>
        <taxon>Viridiplantae</taxon>
        <taxon>Streptophyta</taxon>
        <taxon>Embryophyta</taxon>
        <taxon>Tracheophyta</taxon>
        <taxon>Spermatophyta</taxon>
        <taxon>Magnoliopsida</taxon>
        <taxon>eudicotyledons</taxon>
        <taxon>Gunneridae</taxon>
        <taxon>Pentapetalae</taxon>
        <taxon>Caryophyllales</taxon>
        <taxon>Nepenthaceae</taxon>
        <taxon>Nepenthes</taxon>
    </lineage>
</organism>
<dbReference type="PANTHER" id="PTHR43078:SF7">
    <property type="entry name" value="UDP-GLUCURONATE DECARBOXYLASE"/>
    <property type="match status" value="1"/>
</dbReference>
<protein>
    <recommendedName>
        <fullName evidence="7">UDP-glucuronate decarboxylase</fullName>
    </recommendedName>
</protein>
<proteinExistence type="predicted"/>
<dbReference type="EMBL" id="BSYO01000026">
    <property type="protein sequence ID" value="GMH23641.1"/>
    <property type="molecule type" value="Genomic_DNA"/>
</dbReference>
<accession>A0AAD3Y1J3</accession>
<evidence type="ECO:0000313" key="5">
    <source>
        <dbReference type="EMBL" id="GMH23641.1"/>
    </source>
</evidence>
<evidence type="ECO:0000256" key="4">
    <source>
        <dbReference type="ARBA" id="ARBA00023239"/>
    </source>
</evidence>
<sequence length="89" mass="9822">MCHTDGKIAFIMLSFPACEVDGLVWLMEGEQAGPINIGNPGELAETVKETNQPNVKISMVENTPDDPKQRKPGFTKAKELLGWEPKIKL</sequence>
<dbReference type="AlphaFoldDB" id="A0AAD3Y1J3"/>
<evidence type="ECO:0000313" key="6">
    <source>
        <dbReference type="Proteomes" id="UP001279734"/>
    </source>
</evidence>
<name>A0AAD3Y1J3_NEPGR</name>
<dbReference type="InterPro" id="IPR036291">
    <property type="entry name" value="NAD(P)-bd_dom_sf"/>
</dbReference>
<dbReference type="GO" id="GO:0042732">
    <property type="term" value="P:D-xylose metabolic process"/>
    <property type="evidence" value="ECO:0007669"/>
    <property type="project" value="InterPro"/>
</dbReference>
<evidence type="ECO:0000256" key="2">
    <source>
        <dbReference type="ARBA" id="ARBA00022793"/>
    </source>
</evidence>
<keyword evidence="4" id="KW-0456">Lyase</keyword>
<evidence type="ECO:0000256" key="3">
    <source>
        <dbReference type="ARBA" id="ARBA00023027"/>
    </source>
</evidence>
<evidence type="ECO:0008006" key="7">
    <source>
        <dbReference type="Google" id="ProtNLM"/>
    </source>
</evidence>
<dbReference type="InterPro" id="IPR044516">
    <property type="entry name" value="UXS-like"/>
</dbReference>
<evidence type="ECO:0000256" key="1">
    <source>
        <dbReference type="ARBA" id="ARBA00001911"/>
    </source>
</evidence>